<name>A0A7Z7LHJ9_9BACT</name>
<organism evidence="1 2">
    <name type="scientific">Mesotoga infera</name>
    <dbReference type="NCBI Taxonomy" id="1236046"/>
    <lineage>
        <taxon>Bacteria</taxon>
        <taxon>Thermotogati</taxon>
        <taxon>Thermotogota</taxon>
        <taxon>Thermotogae</taxon>
        <taxon>Kosmotogales</taxon>
        <taxon>Kosmotogaceae</taxon>
        <taxon>Mesotoga</taxon>
    </lineage>
</organism>
<proteinExistence type="predicted"/>
<accession>A0A7Z7LHJ9</accession>
<dbReference type="KEGG" id="minf:MESINF_2798"/>
<evidence type="ECO:0000313" key="1">
    <source>
        <dbReference type="EMBL" id="SSC14238.1"/>
    </source>
</evidence>
<sequence length="49" mass="5564">MRVIKVLRGGSTKQNKPIGILRKMELTQIEETQSDATISIAYEVLRSFL</sequence>
<dbReference type="AlphaFoldDB" id="A0A7Z7LHJ9"/>
<dbReference type="EMBL" id="LS974202">
    <property type="protein sequence ID" value="SSC14238.1"/>
    <property type="molecule type" value="Genomic_DNA"/>
</dbReference>
<evidence type="ECO:0000313" key="2">
    <source>
        <dbReference type="Proteomes" id="UP000250796"/>
    </source>
</evidence>
<gene>
    <name evidence="1" type="ORF">MESINF_2798</name>
</gene>
<keyword evidence="2" id="KW-1185">Reference proteome</keyword>
<reference evidence="1 2" key="1">
    <citation type="submission" date="2017-01" db="EMBL/GenBank/DDBJ databases">
        <authorList>
            <person name="Erauso G."/>
        </authorList>
    </citation>
    <scope>NUCLEOTIDE SEQUENCE [LARGE SCALE GENOMIC DNA]</scope>
    <source>
        <strain evidence="1">MESINF1</strain>
    </source>
</reference>
<dbReference type="Proteomes" id="UP000250796">
    <property type="component" value="Chromosome MESINF"/>
</dbReference>
<protein>
    <submittedName>
        <fullName evidence="1">Uncharacterized protein</fullName>
    </submittedName>
</protein>